<keyword evidence="2" id="KW-1185">Reference proteome</keyword>
<gene>
    <name evidence="1" type="ORF">SAMN06296058_1235</name>
</gene>
<name>A0A1T5JZZ9_9GAMM</name>
<dbReference type="RefSeq" id="WP_079723551.1">
    <property type="nucleotide sequence ID" value="NZ_BMCL01000002.1"/>
</dbReference>
<sequence>MRPDLFDADDWEHFLKGITSIREEALAGDKLLERLEHAWAPLFEGHDEDVCGEIYKEVMATLLREGVVPPDWSALTK</sequence>
<accession>A0A1T5JZZ9</accession>
<evidence type="ECO:0000313" key="2">
    <source>
        <dbReference type="Proteomes" id="UP000190341"/>
    </source>
</evidence>
<evidence type="ECO:0000313" key="1">
    <source>
        <dbReference type="EMBL" id="SKC56966.1"/>
    </source>
</evidence>
<proteinExistence type="predicted"/>
<dbReference type="EMBL" id="FUZV01000001">
    <property type="protein sequence ID" value="SKC56966.1"/>
    <property type="molecule type" value="Genomic_DNA"/>
</dbReference>
<dbReference type="STRING" id="428993.SAMN06296058_1235"/>
<dbReference type="Proteomes" id="UP000190341">
    <property type="component" value="Unassembled WGS sequence"/>
</dbReference>
<reference evidence="1 2" key="1">
    <citation type="submission" date="2017-02" db="EMBL/GenBank/DDBJ databases">
        <authorList>
            <person name="Peterson S.W."/>
        </authorList>
    </citation>
    <scope>NUCLEOTIDE SEQUENCE [LARGE SCALE GENOMIC DNA]</scope>
    <source>
        <strain evidence="1 2">P15</strain>
    </source>
</reference>
<protein>
    <submittedName>
        <fullName evidence="1">Uncharacterized protein</fullName>
    </submittedName>
</protein>
<organism evidence="1 2">
    <name type="scientific">Pseudoxanthomonas indica</name>
    <dbReference type="NCBI Taxonomy" id="428993"/>
    <lineage>
        <taxon>Bacteria</taxon>
        <taxon>Pseudomonadati</taxon>
        <taxon>Pseudomonadota</taxon>
        <taxon>Gammaproteobacteria</taxon>
        <taxon>Lysobacterales</taxon>
        <taxon>Lysobacteraceae</taxon>
        <taxon>Pseudoxanthomonas</taxon>
    </lineage>
</organism>
<dbReference type="AlphaFoldDB" id="A0A1T5JZZ9"/>